<protein>
    <submittedName>
        <fullName evidence="1">Uncharacterized protein</fullName>
    </submittedName>
</protein>
<gene>
    <name evidence="1" type="ORF">Tco_1016929</name>
</gene>
<comment type="caution">
    <text evidence="1">The sequence shown here is derived from an EMBL/GenBank/DDBJ whole genome shotgun (WGS) entry which is preliminary data.</text>
</comment>
<evidence type="ECO:0000313" key="2">
    <source>
        <dbReference type="Proteomes" id="UP001151760"/>
    </source>
</evidence>
<proteinExistence type="predicted"/>
<dbReference type="EMBL" id="BQNB010017631">
    <property type="protein sequence ID" value="GJT65449.1"/>
    <property type="molecule type" value="Genomic_DNA"/>
</dbReference>
<dbReference type="Proteomes" id="UP001151760">
    <property type="component" value="Unassembled WGS sequence"/>
</dbReference>
<organism evidence="1 2">
    <name type="scientific">Tanacetum coccineum</name>
    <dbReference type="NCBI Taxonomy" id="301880"/>
    <lineage>
        <taxon>Eukaryota</taxon>
        <taxon>Viridiplantae</taxon>
        <taxon>Streptophyta</taxon>
        <taxon>Embryophyta</taxon>
        <taxon>Tracheophyta</taxon>
        <taxon>Spermatophyta</taxon>
        <taxon>Magnoliopsida</taxon>
        <taxon>eudicotyledons</taxon>
        <taxon>Gunneridae</taxon>
        <taxon>Pentapetalae</taxon>
        <taxon>asterids</taxon>
        <taxon>campanulids</taxon>
        <taxon>Asterales</taxon>
        <taxon>Asteraceae</taxon>
        <taxon>Asteroideae</taxon>
        <taxon>Anthemideae</taxon>
        <taxon>Anthemidinae</taxon>
        <taxon>Tanacetum</taxon>
    </lineage>
</organism>
<dbReference type="PANTHER" id="PTHR11439">
    <property type="entry name" value="GAG-POL-RELATED RETROTRANSPOSON"/>
    <property type="match status" value="1"/>
</dbReference>
<evidence type="ECO:0000313" key="1">
    <source>
        <dbReference type="EMBL" id="GJT65449.1"/>
    </source>
</evidence>
<dbReference type="PANTHER" id="PTHR11439:SF463">
    <property type="entry name" value="REVERSE TRANSCRIPTASE TY1_COPIA-TYPE DOMAIN-CONTAINING PROTEIN"/>
    <property type="match status" value="1"/>
</dbReference>
<name>A0ABQ5FR35_9ASTR</name>
<keyword evidence="2" id="KW-1185">Reference proteome</keyword>
<reference evidence="1" key="2">
    <citation type="submission" date="2022-01" db="EMBL/GenBank/DDBJ databases">
        <authorList>
            <person name="Yamashiro T."/>
            <person name="Shiraishi A."/>
            <person name="Satake H."/>
            <person name="Nakayama K."/>
        </authorList>
    </citation>
    <scope>NUCLEOTIDE SEQUENCE</scope>
</reference>
<reference evidence="1" key="1">
    <citation type="journal article" date="2022" name="Int. J. Mol. Sci.">
        <title>Draft Genome of Tanacetum Coccineum: Genomic Comparison of Closely Related Tanacetum-Family Plants.</title>
        <authorList>
            <person name="Yamashiro T."/>
            <person name="Shiraishi A."/>
            <person name="Nakayama K."/>
            <person name="Satake H."/>
        </authorList>
    </citation>
    <scope>NUCLEOTIDE SEQUENCE</scope>
</reference>
<sequence>MSISLGFEINEFPNYVSKLDKALYGLKQAPRSGYLKGTPSLGLWYSKVSGFDLKAYLEFDYAGCNLDRKSTSGGCLIHGIKLVCWSAKKQNSVAMSSAEAEYVATAGCCAHVPWMKSQLADYEIHYDKIQRISLTGFPAQSVGSSNTNVLDSPCLLVLITGTSQSTQHVSISSIHVESCKSPTVVLFDDDTKRISIHHLITKGISKCSRKISRIMRRALDTHMLFKTRFVHFGFSNRRLELTATYSISTISD</sequence>
<accession>A0ABQ5FR35</accession>
<dbReference type="CDD" id="cd09272">
    <property type="entry name" value="RNase_HI_RT_Ty1"/>
    <property type="match status" value="1"/>
</dbReference>